<evidence type="ECO:0000313" key="1">
    <source>
        <dbReference type="EMBL" id="KAK9102758.1"/>
    </source>
</evidence>
<gene>
    <name evidence="1" type="ORF">Sjap_020012</name>
</gene>
<reference evidence="1 2" key="1">
    <citation type="submission" date="2024-01" db="EMBL/GenBank/DDBJ databases">
        <title>Genome assemblies of Stephania.</title>
        <authorList>
            <person name="Yang L."/>
        </authorList>
    </citation>
    <scope>NUCLEOTIDE SEQUENCE [LARGE SCALE GENOMIC DNA]</scope>
    <source>
        <strain evidence="1">QJT</strain>
        <tissue evidence="1">Leaf</tissue>
    </source>
</reference>
<accession>A0AAP0F7B3</accession>
<keyword evidence="2" id="KW-1185">Reference proteome</keyword>
<organism evidence="1 2">
    <name type="scientific">Stephania japonica</name>
    <dbReference type="NCBI Taxonomy" id="461633"/>
    <lineage>
        <taxon>Eukaryota</taxon>
        <taxon>Viridiplantae</taxon>
        <taxon>Streptophyta</taxon>
        <taxon>Embryophyta</taxon>
        <taxon>Tracheophyta</taxon>
        <taxon>Spermatophyta</taxon>
        <taxon>Magnoliopsida</taxon>
        <taxon>Ranunculales</taxon>
        <taxon>Menispermaceae</taxon>
        <taxon>Menispermoideae</taxon>
        <taxon>Cissampelideae</taxon>
        <taxon>Stephania</taxon>
    </lineage>
</organism>
<proteinExistence type="predicted"/>
<dbReference type="PANTHER" id="PTHR45786">
    <property type="entry name" value="DNA BINDING PROTEIN-LIKE"/>
    <property type="match status" value="1"/>
</dbReference>
<protein>
    <submittedName>
        <fullName evidence="1">Uncharacterized protein</fullName>
    </submittedName>
</protein>
<dbReference type="Proteomes" id="UP001417504">
    <property type="component" value="Unassembled WGS sequence"/>
</dbReference>
<sequence>MDFDNIVCSADILPSVASCQNCGARRFVHETKGFCCSNGQVSLIPNVVSQQMFDLFTSKTKETDEFLNYVRTYNNNFGFTSFGVKCDKTLSRKNMGVYTFRVQGQIYHYINNLRPVSDEPSFLQLYFYDTEHEEIWLSSLISFKYGYAWDHFCLCHI</sequence>
<name>A0AAP0F7B3_9MAGN</name>
<comment type="caution">
    <text evidence="1">The sequence shown here is derived from an EMBL/GenBank/DDBJ whole genome shotgun (WGS) entry which is preliminary data.</text>
</comment>
<dbReference type="EMBL" id="JBBNAE010000008">
    <property type="protein sequence ID" value="KAK9102758.1"/>
    <property type="molecule type" value="Genomic_DNA"/>
</dbReference>
<evidence type="ECO:0000313" key="2">
    <source>
        <dbReference type="Proteomes" id="UP001417504"/>
    </source>
</evidence>
<dbReference type="PANTHER" id="PTHR45786:SF74">
    <property type="entry name" value="ATP-DEPENDENT DNA HELICASE"/>
    <property type="match status" value="1"/>
</dbReference>
<dbReference type="AlphaFoldDB" id="A0AAP0F7B3"/>